<dbReference type="Gene3D" id="3.30.420.10">
    <property type="entry name" value="Ribonuclease H-like superfamily/Ribonuclease H"/>
    <property type="match status" value="1"/>
</dbReference>
<proteinExistence type="predicted"/>
<name>A0A5C7J4N5_9BACT</name>
<gene>
    <name evidence="2" type="ORF">E6Q11_05175</name>
</gene>
<dbReference type="Pfam" id="PF00075">
    <property type="entry name" value="RNase_H"/>
    <property type="match status" value="1"/>
</dbReference>
<reference evidence="2 3" key="1">
    <citation type="submission" date="2018-09" db="EMBL/GenBank/DDBJ databases">
        <title>Metagenome Assembled Genomes from an Advanced Water Purification Facility.</title>
        <authorList>
            <person name="Stamps B.W."/>
            <person name="Spear J.R."/>
        </authorList>
    </citation>
    <scope>NUCLEOTIDE SEQUENCE [LARGE SCALE GENOMIC DNA]</scope>
    <source>
        <strain evidence="2">Bin_63_2</strain>
    </source>
</reference>
<dbReference type="GO" id="GO:0004523">
    <property type="term" value="F:RNA-DNA hybrid ribonuclease activity"/>
    <property type="evidence" value="ECO:0007669"/>
    <property type="project" value="InterPro"/>
</dbReference>
<keyword evidence="2" id="KW-0695">RNA-directed DNA polymerase</keyword>
<evidence type="ECO:0000313" key="3">
    <source>
        <dbReference type="Proteomes" id="UP000321026"/>
    </source>
</evidence>
<feature type="domain" description="RNase H type-1" evidence="1">
    <location>
        <begin position="3"/>
        <end position="144"/>
    </location>
</feature>
<dbReference type="AlphaFoldDB" id="A0A5C7J4N5"/>
<dbReference type="InterPro" id="IPR012337">
    <property type="entry name" value="RNaseH-like_sf"/>
</dbReference>
<organism evidence="2 3">
    <name type="scientific">Candidatus Dojkabacteria bacterium</name>
    <dbReference type="NCBI Taxonomy" id="2099670"/>
    <lineage>
        <taxon>Bacteria</taxon>
        <taxon>Candidatus Dojkabacteria</taxon>
    </lineage>
</organism>
<dbReference type="InterPro" id="IPR036397">
    <property type="entry name" value="RNaseH_sf"/>
</dbReference>
<keyword evidence="2" id="KW-0808">Transferase</keyword>
<evidence type="ECO:0000313" key="2">
    <source>
        <dbReference type="EMBL" id="TXG76194.1"/>
    </source>
</evidence>
<dbReference type="InterPro" id="IPR002156">
    <property type="entry name" value="RNaseH_domain"/>
</dbReference>
<dbReference type="Proteomes" id="UP000321026">
    <property type="component" value="Unassembled WGS sequence"/>
</dbReference>
<keyword evidence="2" id="KW-0548">Nucleotidyltransferase</keyword>
<accession>A0A5C7J4N5</accession>
<sequence>MLVTLNTDASFCPETKCGGFAMWCASDKGRFKYSNRFREKPNSSHEAEVMAIINGIAAVLKKFENVNYIIVNTDCKFAIAILVNDRHYQRKNMGGSAKFKKYRRILGDVLLGKSIELEYRHVKAHTDITDARTYVNDWCDRAAKWHMRVMRNEWQSSEPTPKLIET</sequence>
<comment type="caution">
    <text evidence="2">The sequence shown here is derived from an EMBL/GenBank/DDBJ whole genome shotgun (WGS) entry which is preliminary data.</text>
</comment>
<dbReference type="GO" id="GO:0003964">
    <property type="term" value="F:RNA-directed DNA polymerase activity"/>
    <property type="evidence" value="ECO:0007669"/>
    <property type="project" value="UniProtKB-KW"/>
</dbReference>
<protein>
    <submittedName>
        <fullName evidence="2">Reverse transcriptase-like protein</fullName>
    </submittedName>
</protein>
<evidence type="ECO:0000259" key="1">
    <source>
        <dbReference type="Pfam" id="PF00075"/>
    </source>
</evidence>
<dbReference type="SUPFAM" id="SSF53098">
    <property type="entry name" value="Ribonuclease H-like"/>
    <property type="match status" value="1"/>
</dbReference>
<dbReference type="EMBL" id="SSDS01000081">
    <property type="protein sequence ID" value="TXG76194.1"/>
    <property type="molecule type" value="Genomic_DNA"/>
</dbReference>
<dbReference type="GO" id="GO:0003676">
    <property type="term" value="F:nucleic acid binding"/>
    <property type="evidence" value="ECO:0007669"/>
    <property type="project" value="InterPro"/>
</dbReference>